<comment type="caution">
    <text evidence="4">The sequence shown here is derived from an EMBL/GenBank/DDBJ whole genome shotgun (WGS) entry which is preliminary data.</text>
</comment>
<evidence type="ECO:0000313" key="4">
    <source>
        <dbReference type="EMBL" id="MDQ0153205.1"/>
    </source>
</evidence>
<dbReference type="GO" id="GO:0016491">
    <property type="term" value="F:oxidoreductase activity"/>
    <property type="evidence" value="ECO:0007669"/>
    <property type="project" value="UniProtKB-KW"/>
</dbReference>
<dbReference type="Proteomes" id="UP001241537">
    <property type="component" value="Unassembled WGS sequence"/>
</dbReference>
<dbReference type="RefSeq" id="WP_307255205.1">
    <property type="nucleotide sequence ID" value="NZ_JAUSTO010000014.1"/>
</dbReference>
<dbReference type="GO" id="GO:0071949">
    <property type="term" value="F:FAD binding"/>
    <property type="evidence" value="ECO:0007669"/>
    <property type="project" value="InterPro"/>
</dbReference>
<gene>
    <name evidence="4" type="ORF">J2S20_001915</name>
</gene>
<protein>
    <submittedName>
        <fullName evidence="4">CO/xanthine dehydrogenase FAD-binding subunit</fullName>
    </submittedName>
</protein>
<dbReference type="Pfam" id="PF00941">
    <property type="entry name" value="FAD_binding_5"/>
    <property type="match status" value="1"/>
</dbReference>
<dbReference type="SUPFAM" id="SSF56176">
    <property type="entry name" value="FAD-binding/transporter-associated domain-like"/>
    <property type="match status" value="1"/>
</dbReference>
<dbReference type="Gene3D" id="3.30.465.10">
    <property type="match status" value="1"/>
</dbReference>
<evidence type="ECO:0000256" key="2">
    <source>
        <dbReference type="ARBA" id="ARBA00023002"/>
    </source>
</evidence>
<reference evidence="4" key="1">
    <citation type="submission" date="2023-07" db="EMBL/GenBank/DDBJ databases">
        <title>Genomic Encyclopedia of Type Strains, Phase IV (KMG-IV): sequencing the most valuable type-strain genomes for metagenomic binning, comparative biology and taxonomic classification.</title>
        <authorList>
            <person name="Goeker M."/>
        </authorList>
    </citation>
    <scope>NUCLEOTIDE SEQUENCE</scope>
    <source>
        <strain evidence="4">DSM 19659</strain>
    </source>
</reference>
<keyword evidence="5" id="KW-1185">Reference proteome</keyword>
<dbReference type="PANTHER" id="PTHR42659:SF9">
    <property type="entry name" value="XANTHINE DEHYDROGENASE FAD-BINDING SUBUNIT XDHB-RELATED"/>
    <property type="match status" value="1"/>
</dbReference>
<dbReference type="SUPFAM" id="SSF55447">
    <property type="entry name" value="CO dehydrogenase flavoprotein C-terminal domain-like"/>
    <property type="match status" value="1"/>
</dbReference>
<evidence type="ECO:0000259" key="3">
    <source>
        <dbReference type="PROSITE" id="PS51387"/>
    </source>
</evidence>
<dbReference type="EMBL" id="JAUSTO010000014">
    <property type="protein sequence ID" value="MDQ0153205.1"/>
    <property type="molecule type" value="Genomic_DNA"/>
</dbReference>
<feature type="domain" description="FAD-binding PCMH-type" evidence="3">
    <location>
        <begin position="1"/>
        <end position="162"/>
    </location>
</feature>
<dbReference type="InterPro" id="IPR051312">
    <property type="entry name" value="Diverse_Substr_Oxidored"/>
</dbReference>
<evidence type="ECO:0000256" key="1">
    <source>
        <dbReference type="ARBA" id="ARBA00022630"/>
    </source>
</evidence>
<organism evidence="4 5">
    <name type="scientific">Moryella indoligenes</name>
    <dbReference type="NCBI Taxonomy" id="371674"/>
    <lineage>
        <taxon>Bacteria</taxon>
        <taxon>Bacillati</taxon>
        <taxon>Bacillota</taxon>
        <taxon>Clostridia</taxon>
        <taxon>Lachnospirales</taxon>
        <taxon>Lachnospiraceae</taxon>
        <taxon>Moryella</taxon>
    </lineage>
</organism>
<dbReference type="InterPro" id="IPR016166">
    <property type="entry name" value="FAD-bd_PCMH"/>
</dbReference>
<dbReference type="SMART" id="SM01092">
    <property type="entry name" value="CO_deh_flav_C"/>
    <property type="match status" value="1"/>
</dbReference>
<evidence type="ECO:0000313" key="5">
    <source>
        <dbReference type="Proteomes" id="UP001241537"/>
    </source>
</evidence>
<dbReference type="PROSITE" id="PS51387">
    <property type="entry name" value="FAD_PCMH"/>
    <property type="match status" value="1"/>
</dbReference>
<dbReference type="PANTHER" id="PTHR42659">
    <property type="entry name" value="XANTHINE DEHYDROGENASE SUBUNIT C-RELATED"/>
    <property type="match status" value="1"/>
</dbReference>
<dbReference type="AlphaFoldDB" id="A0AAE4ALI9"/>
<name>A0AAE4ALI9_9FIRM</name>
<sequence>MFEIKNYRRATSLEEAWTLNQKKANRVIGGMMWLKMGRGSVDTAIDLSDLGLDRIEEYEKEFHIGCMVTLRQLELSAELNACFDNMLRDALCQIVGVQFRNLATVGGSVWGRYGFSDVLTVFTALGAELVLYRGGRMTLCDFLERKAERDILEKIILPKRAGHFAYLSVRNTKTDFPVLNVAAVLKDAKESAGNDGRAAGLSLRLAVGARPQRAVLLTAGEGQFTASALKQLSEDRKAAERFITEAEAFSLYVSEQIATGSNLRGSAAYRKRLVRVLTGRVLRKAAGLPLRQGGTE</sequence>
<dbReference type="Gene3D" id="3.30.390.50">
    <property type="entry name" value="CO dehydrogenase flavoprotein, C-terminal domain"/>
    <property type="match status" value="1"/>
</dbReference>
<dbReference type="InterPro" id="IPR002346">
    <property type="entry name" value="Mopterin_DH_FAD-bd"/>
</dbReference>
<keyword evidence="2" id="KW-0560">Oxidoreductase</keyword>
<dbReference type="InterPro" id="IPR016169">
    <property type="entry name" value="FAD-bd_PCMH_sub2"/>
</dbReference>
<dbReference type="InterPro" id="IPR036318">
    <property type="entry name" value="FAD-bd_PCMH-like_sf"/>
</dbReference>
<dbReference type="InterPro" id="IPR005107">
    <property type="entry name" value="CO_DH_flav_C"/>
</dbReference>
<dbReference type="InterPro" id="IPR036683">
    <property type="entry name" value="CO_DH_flav_C_dom_sf"/>
</dbReference>
<accession>A0AAE4ALI9</accession>
<proteinExistence type="predicted"/>
<keyword evidence="1" id="KW-0285">Flavoprotein</keyword>